<dbReference type="SMART" id="SM00066">
    <property type="entry name" value="GAL4"/>
    <property type="match status" value="1"/>
</dbReference>
<dbReference type="EMBL" id="CDHN01000006">
    <property type="protein sequence ID" value="CEJ94085.1"/>
    <property type="molecule type" value="Genomic_DNA"/>
</dbReference>
<dbReference type="HOGENOM" id="CLU_013866_5_1_1"/>
<dbReference type="Gene3D" id="4.10.240.10">
    <property type="entry name" value="Zn(2)-C6 fungal-type DNA-binding domain"/>
    <property type="match status" value="1"/>
</dbReference>
<feature type="region of interest" description="Disordered" evidence="2">
    <location>
        <begin position="62"/>
        <end position="104"/>
    </location>
</feature>
<dbReference type="GO" id="GO:0000981">
    <property type="term" value="F:DNA-binding transcription factor activity, RNA polymerase II-specific"/>
    <property type="evidence" value="ECO:0007669"/>
    <property type="project" value="InterPro"/>
</dbReference>
<dbReference type="Proteomes" id="UP000039046">
    <property type="component" value="Unassembled WGS sequence"/>
</dbReference>
<feature type="compositionally biased region" description="Polar residues" evidence="2">
    <location>
        <begin position="91"/>
        <end position="103"/>
    </location>
</feature>
<dbReference type="CDD" id="cd00067">
    <property type="entry name" value="GAL4"/>
    <property type="match status" value="1"/>
</dbReference>
<dbReference type="OrthoDB" id="416786at2759"/>
<evidence type="ECO:0000259" key="3">
    <source>
        <dbReference type="PROSITE" id="PS50048"/>
    </source>
</evidence>
<dbReference type="PROSITE" id="PS00463">
    <property type="entry name" value="ZN2_CY6_FUNGAL_1"/>
    <property type="match status" value="1"/>
</dbReference>
<proteinExistence type="predicted"/>
<dbReference type="PROSITE" id="PS50048">
    <property type="entry name" value="ZN2_CY6_FUNGAL_2"/>
    <property type="match status" value="1"/>
</dbReference>
<feature type="compositionally biased region" description="Low complexity" evidence="2">
    <location>
        <begin position="67"/>
        <end position="81"/>
    </location>
</feature>
<feature type="region of interest" description="Disordered" evidence="2">
    <location>
        <begin position="571"/>
        <end position="599"/>
    </location>
</feature>
<dbReference type="SUPFAM" id="SSF57701">
    <property type="entry name" value="Zn2/Cys6 DNA-binding domain"/>
    <property type="match status" value="1"/>
</dbReference>
<dbReference type="InterPro" id="IPR053175">
    <property type="entry name" value="DHMBA_Reg_Transcription_Factor"/>
</dbReference>
<dbReference type="STRING" id="1531966.A0A0A1TQE5"/>
<organism evidence="4 5">
    <name type="scientific">[Torrubiella] hemipterigena</name>
    <dbReference type="NCBI Taxonomy" id="1531966"/>
    <lineage>
        <taxon>Eukaryota</taxon>
        <taxon>Fungi</taxon>
        <taxon>Dikarya</taxon>
        <taxon>Ascomycota</taxon>
        <taxon>Pezizomycotina</taxon>
        <taxon>Sordariomycetes</taxon>
        <taxon>Hypocreomycetidae</taxon>
        <taxon>Hypocreales</taxon>
        <taxon>Clavicipitaceae</taxon>
        <taxon>Clavicipitaceae incertae sedis</taxon>
        <taxon>'Torrubiella' clade</taxon>
    </lineage>
</organism>
<dbReference type="InterPro" id="IPR021858">
    <property type="entry name" value="Fun_TF"/>
</dbReference>
<evidence type="ECO:0000256" key="1">
    <source>
        <dbReference type="ARBA" id="ARBA00023242"/>
    </source>
</evidence>
<feature type="region of interest" description="Disordered" evidence="2">
    <location>
        <begin position="178"/>
        <end position="205"/>
    </location>
</feature>
<dbReference type="InterPro" id="IPR036864">
    <property type="entry name" value="Zn2-C6_fun-type_DNA-bd_sf"/>
</dbReference>
<dbReference type="AlphaFoldDB" id="A0A0A1TQE5"/>
<reference evidence="4 5" key="1">
    <citation type="journal article" date="2015" name="Genome Announc.">
        <title>Draft Genome Sequence and Gene Annotation of the Entomopathogenic Fungus Verticillium hemipterigenum.</title>
        <authorList>
            <person name="Horn F."/>
            <person name="Habel A."/>
            <person name="Scharf D.H."/>
            <person name="Dworschak J."/>
            <person name="Brakhage A.A."/>
            <person name="Guthke R."/>
            <person name="Hertweck C."/>
            <person name="Linde J."/>
        </authorList>
    </citation>
    <scope>NUCLEOTIDE SEQUENCE [LARGE SCALE GENOMIC DNA]</scope>
</reference>
<dbReference type="PANTHER" id="PTHR38791">
    <property type="entry name" value="ZN(II)2CYS6 TRANSCRIPTION FACTOR (EUROFUNG)-RELATED-RELATED"/>
    <property type="match status" value="1"/>
</dbReference>
<name>A0A0A1TQE5_9HYPO</name>
<keyword evidence="5" id="KW-1185">Reference proteome</keyword>
<feature type="compositionally biased region" description="Low complexity" evidence="2">
    <location>
        <begin position="195"/>
        <end position="205"/>
    </location>
</feature>
<dbReference type="Pfam" id="PF00172">
    <property type="entry name" value="Zn_clus"/>
    <property type="match status" value="1"/>
</dbReference>
<feature type="compositionally biased region" description="Polar residues" evidence="2">
    <location>
        <begin position="571"/>
        <end position="592"/>
    </location>
</feature>
<keyword evidence="1" id="KW-0539">Nucleus</keyword>
<feature type="domain" description="Zn(2)-C6 fungal-type" evidence="3">
    <location>
        <begin position="10"/>
        <end position="38"/>
    </location>
</feature>
<dbReference type="GO" id="GO:0008270">
    <property type="term" value="F:zinc ion binding"/>
    <property type="evidence" value="ECO:0007669"/>
    <property type="project" value="InterPro"/>
</dbReference>
<dbReference type="Pfam" id="PF11951">
    <property type="entry name" value="Fungal_trans_2"/>
    <property type="match status" value="1"/>
</dbReference>
<dbReference type="InterPro" id="IPR001138">
    <property type="entry name" value="Zn2Cys6_DnaBD"/>
</dbReference>
<evidence type="ECO:0000313" key="5">
    <source>
        <dbReference type="Proteomes" id="UP000039046"/>
    </source>
</evidence>
<sequence>MVYYGRPSTSCHNCRAKKRRCDKAVPECGQCRRLKQPCPGYRDPSGLIFRDESSQVIDKARSKVSKKTSAPASSSTAAAVKRQLSAEPTKLRTSSQGESSPHISTVEELLSEAGDNVFSNNTFDLDLLGFLSPFNADPDLFPVNQGSDPILGPGDSATATSSTAAGLDEVTIQDIADDMSSRRPGSNAGSTTVVQQQRMPNQQQITPQQEAISRPFSLPLDMMGLNYFLSHYVVRQSGPSSGFLDYTFNILSREDGNDLLEGAILALGFSGLAHTTRQGDLMARSVMMYTRTMERVNRALTDPQAARRDSTIATVLILSLYDFAKSSLEGWKLHIEGATSLLTLRGKSQFSHPIGLQIFKDVFGQLLVNCLRVGCPMPGALRMLRIEAAKAISVSDPYWVASSAMVELLDLYQHISPGGYTYVANNFPPPSTSGAAGPKPHMPVQDLERYLSQALEIDHRLQSTFSEVGPEWQYTVMPTSPGAVAGARVLGDIQYIYPDVGVASVWNSMRTCRILANHAISHLLLRGANTDSNWFFSNSYAERLQQVTKNMQSLRDDLISTVPQLMGYVSAPSQPQHQGSAHQARNKGSTPVASDSGIDIADNSSASSPSYFPASVFFGEQVTYSGSAIGGYLSCWVLLMIGCMHSLTDETRAWTVAQLRHVSTQHGLTQAEHFATAIETNNFRPPLR</sequence>
<evidence type="ECO:0000313" key="4">
    <source>
        <dbReference type="EMBL" id="CEJ94085.1"/>
    </source>
</evidence>
<accession>A0A0A1TQE5</accession>
<protein>
    <recommendedName>
        <fullName evidence="3">Zn(2)-C6 fungal-type domain-containing protein</fullName>
    </recommendedName>
</protein>
<feature type="compositionally biased region" description="Polar residues" evidence="2">
    <location>
        <begin position="183"/>
        <end position="194"/>
    </location>
</feature>
<gene>
    <name evidence="4" type="ORF">VHEMI09640</name>
</gene>
<evidence type="ECO:0000256" key="2">
    <source>
        <dbReference type="SAM" id="MobiDB-lite"/>
    </source>
</evidence>